<evidence type="ECO:0000313" key="1">
    <source>
        <dbReference type="EMBL" id="PBK95369.1"/>
    </source>
</evidence>
<proteinExistence type="predicted"/>
<dbReference type="InParanoid" id="A0A2H3DJH5"/>
<keyword evidence="2" id="KW-1185">Reference proteome</keyword>
<evidence type="ECO:0000313" key="2">
    <source>
        <dbReference type="Proteomes" id="UP000217790"/>
    </source>
</evidence>
<accession>A0A2H3DJH5</accession>
<protein>
    <recommendedName>
        <fullName evidence="3">F-box domain-containing protein</fullName>
    </recommendedName>
</protein>
<dbReference type="AlphaFoldDB" id="A0A2H3DJH5"/>
<name>A0A2H3DJH5_ARMGA</name>
<organism evidence="1 2">
    <name type="scientific">Armillaria gallica</name>
    <name type="common">Bulbous honey fungus</name>
    <name type="synonym">Armillaria bulbosa</name>
    <dbReference type="NCBI Taxonomy" id="47427"/>
    <lineage>
        <taxon>Eukaryota</taxon>
        <taxon>Fungi</taxon>
        <taxon>Dikarya</taxon>
        <taxon>Basidiomycota</taxon>
        <taxon>Agaricomycotina</taxon>
        <taxon>Agaricomycetes</taxon>
        <taxon>Agaricomycetidae</taxon>
        <taxon>Agaricales</taxon>
        <taxon>Marasmiineae</taxon>
        <taxon>Physalacriaceae</taxon>
        <taxon>Armillaria</taxon>
    </lineage>
</organism>
<evidence type="ECO:0008006" key="3">
    <source>
        <dbReference type="Google" id="ProtNLM"/>
    </source>
</evidence>
<dbReference type="OrthoDB" id="2977329at2759"/>
<gene>
    <name evidence="1" type="ORF">ARMGADRAFT_1011227</name>
</gene>
<dbReference type="EMBL" id="KZ293652">
    <property type="protein sequence ID" value="PBK95369.1"/>
    <property type="molecule type" value="Genomic_DNA"/>
</dbReference>
<dbReference type="OMA" id="KCEWRHI"/>
<dbReference type="Proteomes" id="UP000217790">
    <property type="component" value="Unassembled WGS sequence"/>
</dbReference>
<sequence>MAYQDQPRLPSAIICMMYPQELIDKILDYLHDSPSALKECSLVSRQFYPRTRIHLFRYVDCRDPLSPRLFGIAHSPELLQCIKRVQFRCCDFFNPSPVEFLHSLLSSVTLCIWNDGAYVGHPGEKCEWRHILPPFVSSAPYLAITRLELKGPRWNTFLEFHHIVLSLPNVTELHISGLTELSTNDMPVVPAPAAPRIKKMCFHVSWSTVLIFWEGLRSYRSVYLDHLEEFHAIKLPLDGLCAVVQTANLASSRLNVLEIDCVWYFTDLLAPNISPLHLNPNIELRVGIELNDDMLQFICWWVKCFKAVEKESTVMERLTIKLAGRGNYVTPEQLEPLKSAFEELSELLSQLVRNVDLVLQLKDYDAHSGLCTDCLRSAIIDACKMLKGKANLRVFEMTEHTYDVPVSPFPQELENFSPEDIESWP</sequence>
<reference evidence="2" key="1">
    <citation type="journal article" date="2017" name="Nat. Ecol. Evol.">
        <title>Genome expansion and lineage-specific genetic innovations in the forest pathogenic fungi Armillaria.</title>
        <authorList>
            <person name="Sipos G."/>
            <person name="Prasanna A.N."/>
            <person name="Walter M.C."/>
            <person name="O'Connor E."/>
            <person name="Balint B."/>
            <person name="Krizsan K."/>
            <person name="Kiss B."/>
            <person name="Hess J."/>
            <person name="Varga T."/>
            <person name="Slot J."/>
            <person name="Riley R."/>
            <person name="Boka B."/>
            <person name="Rigling D."/>
            <person name="Barry K."/>
            <person name="Lee J."/>
            <person name="Mihaltcheva S."/>
            <person name="LaButti K."/>
            <person name="Lipzen A."/>
            <person name="Waldron R."/>
            <person name="Moloney N.M."/>
            <person name="Sperisen C."/>
            <person name="Kredics L."/>
            <person name="Vagvoelgyi C."/>
            <person name="Patrignani A."/>
            <person name="Fitzpatrick D."/>
            <person name="Nagy I."/>
            <person name="Doyle S."/>
            <person name="Anderson J.B."/>
            <person name="Grigoriev I.V."/>
            <person name="Gueldener U."/>
            <person name="Muensterkoetter M."/>
            <person name="Nagy L.G."/>
        </authorList>
    </citation>
    <scope>NUCLEOTIDE SEQUENCE [LARGE SCALE GENOMIC DNA]</scope>
    <source>
        <strain evidence="2">Ar21-2</strain>
    </source>
</reference>